<evidence type="ECO:0000313" key="1">
    <source>
        <dbReference type="EMBL" id="EAJ9682343.1"/>
    </source>
</evidence>
<dbReference type="AlphaFoldDB" id="A0A5Y1SJ80"/>
<organism evidence="1">
    <name type="scientific">Campylobacter coli</name>
    <dbReference type="NCBI Taxonomy" id="195"/>
    <lineage>
        <taxon>Bacteria</taxon>
        <taxon>Pseudomonadati</taxon>
        <taxon>Campylobacterota</taxon>
        <taxon>Epsilonproteobacteria</taxon>
        <taxon>Campylobacterales</taxon>
        <taxon>Campylobacteraceae</taxon>
        <taxon>Campylobacter</taxon>
    </lineage>
</organism>
<accession>A0A5Y1SJ80</accession>
<proteinExistence type="predicted"/>
<comment type="caution">
    <text evidence="1">The sequence shown here is derived from an EMBL/GenBank/DDBJ whole genome shotgun (WGS) entry which is preliminary data.</text>
</comment>
<protein>
    <submittedName>
        <fullName evidence="1">Uncharacterized protein</fullName>
    </submittedName>
</protein>
<sequence>MQKKILVSGFVLDNFLEISSFLEKNQIKRAKIEKKILHMLNTIVPSGELIHLAQGYKIQKMYHCLLQDFDKEAKEKECFISDRNLIYIAEDWIQLDQNILFILFYESPVEVLKQKACLNDKFYINDILNSWLKYNTFLLDFYKKNRERSILINYKDFDVALCKYLNEKYYFNMVKIYKENSSIKSKNLFDFLLEYMLNSNEKCLNCYKGLEGYSLNPNFNSNDLPFKNLESEIINLFQILKISEILSIKNKSLLDFIFEMQEYIEKLYYQHGNCLKEITFKKSQTIETKNKTIQENLSQINNLNQTIETKNKTIQNKDDLLNFQAQYGTAKSRIQNQLSYKLGQTMIVNSKSFLGCLLMPVILLGIVISYKQEQKIYKRKIEKDPSLKLPSLEQYPDYREAIKLKNHLSYKLGQSAIKFCKNPLKLWSLPYEIFKIIKNK</sequence>
<dbReference type="EMBL" id="AACCKB010000027">
    <property type="protein sequence ID" value="EAJ9682343.1"/>
    <property type="molecule type" value="Genomic_DNA"/>
</dbReference>
<reference evidence="1" key="1">
    <citation type="submission" date="2019-04" db="EMBL/GenBank/DDBJ databases">
        <authorList>
            <consortium name="NARMS: The National Antimicrobial Resistance Monitoring System"/>
        </authorList>
    </citation>
    <scope>NUCLEOTIDE SEQUENCE</scope>
    <source>
        <strain evidence="1">FSIS11919992</strain>
    </source>
</reference>
<name>A0A5Y1SJ80_CAMCO</name>
<gene>
    <name evidence="1" type="ORF">FA629_08495</name>
</gene>